<evidence type="ECO:0000313" key="3">
    <source>
        <dbReference type="Proteomes" id="UP000176493"/>
    </source>
</evidence>
<sequence length="413" mass="46047">MDTPHQPNTPETPAGEPPAVKDIDEMLNERGFAAFLENYDDAENLEMTEENTEEIAARFRVFEASKTVGKQFEKVMDEKLQTEGRGRMKPEERQAYKEYVAELAARNPNELLDLQNDLRALEEAPAKIQEREAELARLKESWSAEKVKAGITELAAKRAVVEKSLQESDAVKFSYFQKFFFNNWGEQFRVGKIVRTLEQKSALETELQEIDSTIKEAKEALASSPEIMAGTARAIGEATAKLETAQENIFASNKVAQMVRERLVSETHKQCEASLESTDIGVLQKAAEQFRRDTELANKPGSDYLEFTPDDAASYEELLTNKIKEAVAHGIMAALASLPSGAAQSRLERALRKFTELAEKEVGFFDKETSKEFVLETLKAAERDARKKSKGSGKSIMLKHLIAKLSKAGAGVS</sequence>
<protein>
    <submittedName>
        <fullName evidence="2">Uncharacterized protein</fullName>
    </submittedName>
</protein>
<dbReference type="EMBL" id="MHRJ01000046">
    <property type="protein sequence ID" value="OHA21349.1"/>
    <property type="molecule type" value="Genomic_DNA"/>
</dbReference>
<name>A0A1G2MDU8_9BACT</name>
<dbReference type="Proteomes" id="UP000176493">
    <property type="component" value="Unassembled WGS sequence"/>
</dbReference>
<evidence type="ECO:0000313" key="2">
    <source>
        <dbReference type="EMBL" id="OHA21349.1"/>
    </source>
</evidence>
<accession>A0A1G2MDU8</accession>
<comment type="caution">
    <text evidence="2">The sequence shown here is derived from an EMBL/GenBank/DDBJ whole genome shotgun (WGS) entry which is preliminary data.</text>
</comment>
<feature type="compositionally biased region" description="Polar residues" evidence="1">
    <location>
        <begin position="1"/>
        <end position="11"/>
    </location>
</feature>
<reference evidence="2 3" key="1">
    <citation type="journal article" date="2016" name="Nat. Commun.">
        <title>Thousands of microbial genomes shed light on interconnected biogeochemical processes in an aquifer system.</title>
        <authorList>
            <person name="Anantharaman K."/>
            <person name="Brown C.T."/>
            <person name="Hug L.A."/>
            <person name="Sharon I."/>
            <person name="Castelle C.J."/>
            <person name="Probst A.J."/>
            <person name="Thomas B.C."/>
            <person name="Singh A."/>
            <person name="Wilkins M.J."/>
            <person name="Karaoz U."/>
            <person name="Brodie E.L."/>
            <person name="Williams K.H."/>
            <person name="Hubbard S.S."/>
            <person name="Banfield J.F."/>
        </authorList>
    </citation>
    <scope>NUCLEOTIDE SEQUENCE [LARGE SCALE GENOMIC DNA]</scope>
</reference>
<organism evidence="2 3">
    <name type="scientific">Candidatus Taylorbacteria bacterium RIFCSPHIGHO2_02_49_25</name>
    <dbReference type="NCBI Taxonomy" id="1802305"/>
    <lineage>
        <taxon>Bacteria</taxon>
        <taxon>Candidatus Tayloriibacteriota</taxon>
    </lineage>
</organism>
<gene>
    <name evidence="2" type="ORF">A2W52_00040</name>
</gene>
<proteinExistence type="predicted"/>
<feature type="region of interest" description="Disordered" evidence="1">
    <location>
        <begin position="1"/>
        <end position="20"/>
    </location>
</feature>
<evidence type="ECO:0000256" key="1">
    <source>
        <dbReference type="SAM" id="MobiDB-lite"/>
    </source>
</evidence>
<dbReference type="AlphaFoldDB" id="A0A1G2MDU8"/>